<dbReference type="PANTHER" id="PTHR12265:SF40">
    <property type="entry name" value="DUF829-DOMAIN-CONTAINING PROTEIN"/>
    <property type="match status" value="1"/>
</dbReference>
<keyword evidence="2" id="KW-1185">Reference proteome</keyword>
<evidence type="ECO:0000313" key="2">
    <source>
        <dbReference type="Proteomes" id="UP000696280"/>
    </source>
</evidence>
<dbReference type="OrthoDB" id="77878at2759"/>
<dbReference type="AlphaFoldDB" id="A0A9N9L2Q2"/>
<dbReference type="EMBL" id="CAJVRL010000077">
    <property type="protein sequence ID" value="CAG8957088.1"/>
    <property type="molecule type" value="Genomic_DNA"/>
</dbReference>
<reference evidence="1" key="1">
    <citation type="submission" date="2021-07" db="EMBL/GenBank/DDBJ databases">
        <authorList>
            <person name="Durling M."/>
        </authorList>
    </citation>
    <scope>NUCLEOTIDE SEQUENCE</scope>
</reference>
<dbReference type="PANTHER" id="PTHR12265">
    <property type="entry name" value="TRANSMEMBRANE PROTEIN 53"/>
    <property type="match status" value="1"/>
</dbReference>
<evidence type="ECO:0008006" key="3">
    <source>
        <dbReference type="Google" id="ProtNLM"/>
    </source>
</evidence>
<gene>
    <name evidence="1" type="ORF">HYFRA_00009289</name>
</gene>
<comment type="caution">
    <text evidence="1">The sequence shown here is derived from an EMBL/GenBank/DDBJ whole genome shotgun (WGS) entry which is preliminary data.</text>
</comment>
<dbReference type="Proteomes" id="UP000696280">
    <property type="component" value="Unassembled WGS sequence"/>
</dbReference>
<protein>
    <recommendedName>
        <fullName evidence="3">Indole-diterpene biosynthesis protein PaxU</fullName>
    </recommendedName>
</protein>
<organism evidence="1 2">
    <name type="scientific">Hymenoscyphus fraxineus</name>
    <dbReference type="NCBI Taxonomy" id="746836"/>
    <lineage>
        <taxon>Eukaryota</taxon>
        <taxon>Fungi</taxon>
        <taxon>Dikarya</taxon>
        <taxon>Ascomycota</taxon>
        <taxon>Pezizomycotina</taxon>
        <taxon>Leotiomycetes</taxon>
        <taxon>Helotiales</taxon>
        <taxon>Helotiaceae</taxon>
        <taxon>Hymenoscyphus</taxon>
    </lineage>
</organism>
<evidence type="ECO:0000313" key="1">
    <source>
        <dbReference type="EMBL" id="CAG8957088.1"/>
    </source>
</evidence>
<name>A0A9N9L2Q2_9HELO</name>
<sequence>MASHSYKSAFATEHTYTQLSNSVSFYRPNSLSKNNTDSPKLILLATWMDAANAHISKYIVRYQALYPNAHILLVKSPSRARRDLMPATHVIRDVLDPEKIDGSSDKSKIPSMLIHVFSNGGSCMLYHLYDLYAEKYQDQLLPWHTTIFDSVPGSWTYSGGKDSVLVGLPSGIIRTLAIPFLHLLGIFWFFKFKIFRIPEPASVWAQAHNDTVRVRESCRAYFYSEEDKFVHFRNVEEHADDAEANGFVVECREKFPNSGHVAHARSAPDRYWALCQSVWEASITSVEDKREN</sequence>
<accession>A0A9N9L2Q2</accession>
<dbReference type="Pfam" id="PF05705">
    <property type="entry name" value="DUF829"/>
    <property type="match status" value="1"/>
</dbReference>
<dbReference type="InterPro" id="IPR008547">
    <property type="entry name" value="DUF829_TMEM53"/>
</dbReference>
<proteinExistence type="predicted"/>